<protein>
    <submittedName>
        <fullName evidence="2">Uncharacterized protein</fullName>
    </submittedName>
</protein>
<organism evidence="2 3">
    <name type="scientific">Dendrothele bispora (strain CBS 962.96)</name>
    <dbReference type="NCBI Taxonomy" id="1314807"/>
    <lineage>
        <taxon>Eukaryota</taxon>
        <taxon>Fungi</taxon>
        <taxon>Dikarya</taxon>
        <taxon>Basidiomycota</taxon>
        <taxon>Agaricomycotina</taxon>
        <taxon>Agaricomycetes</taxon>
        <taxon>Agaricomycetidae</taxon>
        <taxon>Agaricales</taxon>
        <taxon>Agaricales incertae sedis</taxon>
        <taxon>Dendrothele</taxon>
    </lineage>
</organism>
<feature type="region of interest" description="Disordered" evidence="1">
    <location>
        <begin position="274"/>
        <end position="302"/>
    </location>
</feature>
<dbReference type="Proteomes" id="UP000297245">
    <property type="component" value="Unassembled WGS sequence"/>
</dbReference>
<evidence type="ECO:0000313" key="2">
    <source>
        <dbReference type="EMBL" id="THV04242.1"/>
    </source>
</evidence>
<dbReference type="AlphaFoldDB" id="A0A4S8MN75"/>
<feature type="region of interest" description="Disordered" evidence="1">
    <location>
        <begin position="650"/>
        <end position="673"/>
    </location>
</feature>
<name>A0A4S8MN75_DENBC</name>
<feature type="region of interest" description="Disordered" evidence="1">
    <location>
        <begin position="1"/>
        <end position="43"/>
    </location>
</feature>
<gene>
    <name evidence="2" type="ORF">K435DRAFT_851061</name>
</gene>
<feature type="compositionally biased region" description="Polar residues" evidence="1">
    <location>
        <begin position="136"/>
        <end position="152"/>
    </location>
</feature>
<feature type="region of interest" description="Disordered" evidence="1">
    <location>
        <begin position="574"/>
        <end position="607"/>
    </location>
</feature>
<feature type="compositionally biased region" description="Polar residues" evidence="1">
    <location>
        <begin position="587"/>
        <end position="605"/>
    </location>
</feature>
<evidence type="ECO:0000313" key="3">
    <source>
        <dbReference type="Proteomes" id="UP000297245"/>
    </source>
</evidence>
<feature type="region of interest" description="Disordered" evidence="1">
    <location>
        <begin position="503"/>
        <end position="536"/>
    </location>
</feature>
<sequence length="673" mass="72393">MPMDQQPQQPPPQVYATRESTPLPVETSSQMSDGGNVDGMPTLATAHSTAGTYSTATNAYTNAPNTYTNTSNMNTNVTHTYTNASNAYTNATGTYPNMNGLYPSANITYPNANVVYPTTNNNFPTGNNNFPTGNNLSNDSQRNQTENVNGGQSPMYLQQPTWHGMLSPHGYPTVETGQYRNVGGGYPAALNDSTNFNPPANQQQVIGGNTNMSINHAGNINVANNASTMIPYPMGYHPNGQVNVVWPNNQHIANTPFLIATTPSHGVPPVSMPHTGGTITSAPAEVAPSQAGQEGKGKKKHKEVDLNDLRHAFNSLCGYNKGARAILPHPPGHAEYITRYAPGSSVPYFDMHWQHSPRSDANLTVYESLIARMRAEDQVRTPFEIASDDDLKDLFATYFVTRKKQYLAQVVEAKKEQTVKIRSGNRRTCRKRTKAARRRSAIPAFEEQNGEENARGLIDLIVSDVQSSEYSDDGKPKSGFIVLDLPWRSTEVTHLFRELDRLHNESSTKAGGKGGVSKPRQADQKNQVCRRPIPSKRPPAVCVKPLYQTHDNVVPNDPSWTITNWLASNALEDGYDADNEGAGGTVAHQSNPTHTPENSGPTGTISAGVEGPPVAPAITGSVGCNNDVATSGDNDAVGVASTPVSVTGVGSNCNSSMEESHVSQQQSGDLGHA</sequence>
<feature type="region of interest" description="Disordered" evidence="1">
    <location>
        <begin position="122"/>
        <end position="152"/>
    </location>
</feature>
<dbReference type="EMBL" id="ML179058">
    <property type="protein sequence ID" value="THV04242.1"/>
    <property type="molecule type" value="Genomic_DNA"/>
</dbReference>
<keyword evidence="3" id="KW-1185">Reference proteome</keyword>
<reference evidence="2 3" key="1">
    <citation type="journal article" date="2019" name="Nat. Ecol. Evol.">
        <title>Megaphylogeny resolves global patterns of mushroom evolution.</title>
        <authorList>
            <person name="Varga T."/>
            <person name="Krizsan K."/>
            <person name="Foldi C."/>
            <person name="Dima B."/>
            <person name="Sanchez-Garcia M."/>
            <person name="Sanchez-Ramirez S."/>
            <person name="Szollosi G.J."/>
            <person name="Szarkandi J.G."/>
            <person name="Papp V."/>
            <person name="Albert L."/>
            <person name="Andreopoulos W."/>
            <person name="Angelini C."/>
            <person name="Antonin V."/>
            <person name="Barry K.W."/>
            <person name="Bougher N.L."/>
            <person name="Buchanan P."/>
            <person name="Buyck B."/>
            <person name="Bense V."/>
            <person name="Catcheside P."/>
            <person name="Chovatia M."/>
            <person name="Cooper J."/>
            <person name="Damon W."/>
            <person name="Desjardin D."/>
            <person name="Finy P."/>
            <person name="Geml J."/>
            <person name="Haridas S."/>
            <person name="Hughes K."/>
            <person name="Justo A."/>
            <person name="Karasinski D."/>
            <person name="Kautmanova I."/>
            <person name="Kiss B."/>
            <person name="Kocsube S."/>
            <person name="Kotiranta H."/>
            <person name="LaButti K.M."/>
            <person name="Lechner B.E."/>
            <person name="Liimatainen K."/>
            <person name="Lipzen A."/>
            <person name="Lukacs Z."/>
            <person name="Mihaltcheva S."/>
            <person name="Morgado L.N."/>
            <person name="Niskanen T."/>
            <person name="Noordeloos M.E."/>
            <person name="Ohm R.A."/>
            <person name="Ortiz-Santana B."/>
            <person name="Ovrebo C."/>
            <person name="Racz N."/>
            <person name="Riley R."/>
            <person name="Savchenko A."/>
            <person name="Shiryaev A."/>
            <person name="Soop K."/>
            <person name="Spirin V."/>
            <person name="Szebenyi C."/>
            <person name="Tomsovsky M."/>
            <person name="Tulloss R.E."/>
            <person name="Uehling J."/>
            <person name="Grigoriev I.V."/>
            <person name="Vagvolgyi C."/>
            <person name="Papp T."/>
            <person name="Martin F.M."/>
            <person name="Miettinen O."/>
            <person name="Hibbett D.S."/>
            <person name="Nagy L.G."/>
        </authorList>
    </citation>
    <scope>NUCLEOTIDE SEQUENCE [LARGE SCALE GENOMIC DNA]</scope>
    <source>
        <strain evidence="2 3">CBS 962.96</strain>
    </source>
</reference>
<feature type="compositionally biased region" description="Low complexity" evidence="1">
    <location>
        <begin position="122"/>
        <end position="135"/>
    </location>
</feature>
<proteinExistence type="predicted"/>
<accession>A0A4S8MN75</accession>
<evidence type="ECO:0000256" key="1">
    <source>
        <dbReference type="SAM" id="MobiDB-lite"/>
    </source>
</evidence>